<feature type="compositionally biased region" description="Acidic residues" evidence="1">
    <location>
        <begin position="40"/>
        <end position="50"/>
    </location>
</feature>
<dbReference type="AlphaFoldDB" id="A0A4Q1RG33"/>
<feature type="signal peptide" evidence="2">
    <location>
        <begin position="1"/>
        <end position="20"/>
    </location>
</feature>
<dbReference type="Proteomes" id="UP000290106">
    <property type="component" value="Unassembled WGS sequence"/>
</dbReference>
<evidence type="ECO:0000256" key="2">
    <source>
        <dbReference type="SAM" id="SignalP"/>
    </source>
</evidence>
<proteinExistence type="predicted"/>
<comment type="caution">
    <text evidence="3">The sequence shown here is derived from an EMBL/GenBank/DDBJ whole genome shotgun (WGS) entry which is preliminary data.</text>
</comment>
<gene>
    <name evidence="3" type="ORF">ETP43_04725</name>
</gene>
<keyword evidence="2" id="KW-0732">Signal</keyword>
<evidence type="ECO:0000313" key="4">
    <source>
        <dbReference type="Proteomes" id="UP000290106"/>
    </source>
</evidence>
<feature type="region of interest" description="Disordered" evidence="1">
    <location>
        <begin position="40"/>
        <end position="106"/>
    </location>
</feature>
<name>A0A4Q1RG33_9FIRM</name>
<feature type="compositionally biased region" description="Acidic residues" evidence="1">
    <location>
        <begin position="85"/>
        <end position="99"/>
    </location>
</feature>
<evidence type="ECO:0000256" key="1">
    <source>
        <dbReference type="SAM" id="MobiDB-lite"/>
    </source>
</evidence>
<organism evidence="3 4">
    <name type="scientific">Blautia faecicola</name>
    <dbReference type="NCBI Taxonomy" id="2509240"/>
    <lineage>
        <taxon>Bacteria</taxon>
        <taxon>Bacillati</taxon>
        <taxon>Bacillota</taxon>
        <taxon>Clostridia</taxon>
        <taxon>Lachnospirales</taxon>
        <taxon>Lachnospiraceae</taxon>
        <taxon>Blautia</taxon>
    </lineage>
</organism>
<reference evidence="3 4" key="1">
    <citation type="submission" date="2019-01" db="EMBL/GenBank/DDBJ databases">
        <title>Blautia sp. nov. KGMB01111 isolated human feces.</title>
        <authorList>
            <person name="Park J.-E."/>
            <person name="Kim J.-S."/>
            <person name="Park S.-H."/>
        </authorList>
    </citation>
    <scope>NUCLEOTIDE SEQUENCE [LARGE SCALE GENOMIC DNA]</scope>
    <source>
        <strain evidence="3 4">KGMB01111</strain>
    </source>
</reference>
<feature type="compositionally biased region" description="Polar residues" evidence="1">
    <location>
        <begin position="53"/>
        <end position="68"/>
    </location>
</feature>
<keyword evidence="4" id="KW-1185">Reference proteome</keyword>
<dbReference type="EMBL" id="SDKC01000001">
    <property type="protein sequence ID" value="RXS74576.1"/>
    <property type="molecule type" value="Genomic_DNA"/>
</dbReference>
<feature type="chain" id="PRO_5038457769" evidence="2">
    <location>
        <begin position="21"/>
        <end position="106"/>
    </location>
</feature>
<dbReference type="RefSeq" id="WP_129257197.1">
    <property type="nucleotide sequence ID" value="NZ_SDKC01000001.1"/>
</dbReference>
<sequence length="106" mass="11741">MNKKLLKTITGIAVAGAALGAAFAYVKKCKEVNDLGEEDFDDLWDDEEEKNPEVNSCTPCRSYTTIPSDTPVPEDEEEEKSKEAETEEEAETGESEETDSEKTTEE</sequence>
<protein>
    <submittedName>
        <fullName evidence="3">Uncharacterized protein</fullName>
    </submittedName>
</protein>
<evidence type="ECO:0000313" key="3">
    <source>
        <dbReference type="EMBL" id="RXS74576.1"/>
    </source>
</evidence>
<accession>A0A4Q1RG33</accession>